<protein>
    <recommendedName>
        <fullName evidence="1">SnoaL-like domain-containing protein</fullName>
    </recommendedName>
</protein>
<dbReference type="Gene3D" id="3.10.450.50">
    <property type="match status" value="1"/>
</dbReference>
<accession>A0AAE1V2K3</accession>
<evidence type="ECO:0000259" key="1">
    <source>
        <dbReference type="Pfam" id="PF12680"/>
    </source>
</evidence>
<keyword evidence="3" id="KW-1185">Reference proteome</keyword>
<evidence type="ECO:0000313" key="3">
    <source>
        <dbReference type="Proteomes" id="UP001291623"/>
    </source>
</evidence>
<gene>
    <name evidence="2" type="ORF">RND71_028355</name>
</gene>
<dbReference type="InterPro" id="IPR037401">
    <property type="entry name" value="SnoaL-like"/>
</dbReference>
<dbReference type="AlphaFoldDB" id="A0AAE1V2K3"/>
<dbReference type="Proteomes" id="UP001291623">
    <property type="component" value="Unassembled WGS sequence"/>
</dbReference>
<dbReference type="EMBL" id="JAVYJV010000015">
    <property type="protein sequence ID" value="KAK4352837.1"/>
    <property type="molecule type" value="Genomic_DNA"/>
</dbReference>
<reference evidence="2" key="1">
    <citation type="submission" date="2023-12" db="EMBL/GenBank/DDBJ databases">
        <title>Genome assembly of Anisodus tanguticus.</title>
        <authorList>
            <person name="Wang Y.-J."/>
        </authorList>
    </citation>
    <scope>NUCLEOTIDE SEQUENCE</scope>
    <source>
        <strain evidence="2">KB-2021</strain>
        <tissue evidence="2">Leaf</tissue>
    </source>
</reference>
<name>A0AAE1V2K3_9SOLA</name>
<dbReference type="Pfam" id="PF12680">
    <property type="entry name" value="SnoaL_2"/>
    <property type="match status" value="1"/>
</dbReference>
<sequence>MVMLMSSTSSFSLLSLNPNLSAIFSPATTAVDGNSPAVLLKFNRSTDYQFRIISGHWIRQIVVRNSNRTAEVTPSSDSVTDLESAASVVRKFYAGINSRDLNSVEQLIAENCVYEDLVFPQPFVGRKAILDFFKKFTYSVGSDLQFVIDDISKEDSSAVGVTWHLEWNGRPFPFSKGCSFYRLEVVNGQRKILYGRDSVEPAVKPGETALVAIRGVAWLLQQFPQLAERL</sequence>
<dbReference type="PANTHER" id="PTHR33698:SF3">
    <property type="entry name" value="OS09G0266000 PROTEIN"/>
    <property type="match status" value="1"/>
</dbReference>
<evidence type="ECO:0000313" key="2">
    <source>
        <dbReference type="EMBL" id="KAK4352837.1"/>
    </source>
</evidence>
<dbReference type="InterPro" id="IPR032710">
    <property type="entry name" value="NTF2-like_dom_sf"/>
</dbReference>
<proteinExistence type="predicted"/>
<organism evidence="2 3">
    <name type="scientific">Anisodus tanguticus</name>
    <dbReference type="NCBI Taxonomy" id="243964"/>
    <lineage>
        <taxon>Eukaryota</taxon>
        <taxon>Viridiplantae</taxon>
        <taxon>Streptophyta</taxon>
        <taxon>Embryophyta</taxon>
        <taxon>Tracheophyta</taxon>
        <taxon>Spermatophyta</taxon>
        <taxon>Magnoliopsida</taxon>
        <taxon>eudicotyledons</taxon>
        <taxon>Gunneridae</taxon>
        <taxon>Pentapetalae</taxon>
        <taxon>asterids</taxon>
        <taxon>lamiids</taxon>
        <taxon>Solanales</taxon>
        <taxon>Solanaceae</taxon>
        <taxon>Solanoideae</taxon>
        <taxon>Hyoscyameae</taxon>
        <taxon>Anisodus</taxon>
    </lineage>
</organism>
<dbReference type="SUPFAM" id="SSF54427">
    <property type="entry name" value="NTF2-like"/>
    <property type="match status" value="1"/>
</dbReference>
<comment type="caution">
    <text evidence="2">The sequence shown here is derived from an EMBL/GenBank/DDBJ whole genome shotgun (WGS) entry which is preliminary data.</text>
</comment>
<feature type="domain" description="SnoaL-like" evidence="1">
    <location>
        <begin position="89"/>
        <end position="184"/>
    </location>
</feature>
<dbReference type="PANTHER" id="PTHR33698">
    <property type="entry name" value="NUCLEAR TRANSPORT FACTOR 2 (NTF2)-LIKE PROTEIN"/>
    <property type="match status" value="1"/>
</dbReference>